<comment type="caution">
    <text evidence="2">The sequence shown here is derived from an EMBL/GenBank/DDBJ whole genome shotgun (WGS) entry which is preliminary data.</text>
</comment>
<keyword evidence="3" id="KW-1185">Reference proteome</keyword>
<sequence length="400" mass="46093">MSGTMATNPLSSILHARLLQSMQALGALVILLLLCIRRKSNSQFVIPKPNTLNGLPVELILLISDLLSPEDILCLSMCDHRLFGALSRKRNFLPLVASDKLPFLHRIERDLPGYFVCHCCFLLHEFDGSERFAMSGIRLEWRSRLPCVSGWKWETVGLEMRIHNLMLHTDYRLYFLQLQLVMRRFYCGDQFGLSTESLHHTQVIEKAEETILFSIEARICLEQIGLCLRIQDIMLVEDRKLDLVAPKKSILPPLFFWICGHLSHLKLLVLVQSMLSTYVPGNSTLLLRSSCDKCKTDFDLELREDGDDLALILTRWINLGPGLSPNDPQWKAHSRTLGYMEPDTVELDMAVSPRVSFETACDISKETLRSRNLSYLKVKRYKELMRQIRGYHKTWSFPRD</sequence>
<dbReference type="AlphaFoldDB" id="A0A9W4KIZ3"/>
<evidence type="ECO:0000313" key="3">
    <source>
        <dbReference type="Proteomes" id="UP001154252"/>
    </source>
</evidence>
<organism evidence="2 3">
    <name type="scientific">Penicillium egyptiacum</name>
    <dbReference type="NCBI Taxonomy" id="1303716"/>
    <lineage>
        <taxon>Eukaryota</taxon>
        <taxon>Fungi</taxon>
        <taxon>Dikarya</taxon>
        <taxon>Ascomycota</taxon>
        <taxon>Pezizomycotina</taxon>
        <taxon>Eurotiomycetes</taxon>
        <taxon>Eurotiomycetidae</taxon>
        <taxon>Eurotiales</taxon>
        <taxon>Aspergillaceae</taxon>
        <taxon>Penicillium</taxon>
    </lineage>
</organism>
<dbReference type="EMBL" id="CAJVRC010000892">
    <property type="protein sequence ID" value="CAG8908261.1"/>
    <property type="molecule type" value="Genomic_DNA"/>
</dbReference>
<protein>
    <recommendedName>
        <fullName evidence="1">F-box domain-containing protein</fullName>
    </recommendedName>
</protein>
<evidence type="ECO:0000259" key="1">
    <source>
        <dbReference type="PROSITE" id="PS50181"/>
    </source>
</evidence>
<reference evidence="2" key="1">
    <citation type="submission" date="2021-07" db="EMBL/GenBank/DDBJ databases">
        <authorList>
            <person name="Branca A.L. A."/>
        </authorList>
    </citation>
    <scope>NUCLEOTIDE SEQUENCE</scope>
</reference>
<feature type="domain" description="F-box" evidence="1">
    <location>
        <begin position="49"/>
        <end position="95"/>
    </location>
</feature>
<dbReference type="Proteomes" id="UP001154252">
    <property type="component" value="Unassembled WGS sequence"/>
</dbReference>
<dbReference type="OrthoDB" id="3766406at2759"/>
<dbReference type="InterPro" id="IPR001810">
    <property type="entry name" value="F-box_dom"/>
</dbReference>
<dbReference type="PROSITE" id="PS50181">
    <property type="entry name" value="FBOX"/>
    <property type="match status" value="1"/>
</dbReference>
<gene>
    <name evidence="2" type="ORF">PEGY_LOCUS9098</name>
</gene>
<accession>A0A9W4KIZ3</accession>
<name>A0A9W4KIZ3_9EURO</name>
<evidence type="ECO:0000313" key="2">
    <source>
        <dbReference type="EMBL" id="CAG8908261.1"/>
    </source>
</evidence>
<proteinExistence type="predicted"/>